<feature type="region of interest" description="Disordered" evidence="1">
    <location>
        <begin position="119"/>
        <end position="246"/>
    </location>
</feature>
<dbReference type="AlphaFoldDB" id="A0A8H4R7L2"/>
<evidence type="ECO:0000256" key="1">
    <source>
        <dbReference type="SAM" id="MobiDB-lite"/>
    </source>
</evidence>
<reference evidence="2 3" key="1">
    <citation type="submission" date="2019-12" db="EMBL/GenBank/DDBJ databases">
        <authorList>
            <person name="Floudas D."/>
            <person name="Bentzer J."/>
            <person name="Ahren D."/>
            <person name="Johansson T."/>
            <person name="Persson P."/>
            <person name="Tunlid A."/>
        </authorList>
    </citation>
    <scope>NUCLEOTIDE SEQUENCE [LARGE SCALE GENOMIC DNA]</scope>
    <source>
        <strain evidence="2 3">CBS 102.39</strain>
    </source>
</reference>
<feature type="compositionally biased region" description="Polar residues" evidence="1">
    <location>
        <begin position="341"/>
        <end position="354"/>
    </location>
</feature>
<comment type="caution">
    <text evidence="2">The sequence shown here is derived from an EMBL/GenBank/DDBJ whole genome shotgun (WGS) entry which is preliminary data.</text>
</comment>
<feature type="region of interest" description="Disordered" evidence="1">
    <location>
        <begin position="424"/>
        <end position="506"/>
    </location>
</feature>
<feature type="compositionally biased region" description="Polar residues" evidence="1">
    <location>
        <begin position="424"/>
        <end position="434"/>
    </location>
</feature>
<feature type="compositionally biased region" description="Basic and acidic residues" evidence="1">
    <location>
        <begin position="497"/>
        <end position="506"/>
    </location>
</feature>
<gene>
    <name evidence="2" type="ORF">D9613_001324</name>
</gene>
<proteinExistence type="predicted"/>
<feature type="compositionally biased region" description="Low complexity" evidence="1">
    <location>
        <begin position="318"/>
        <end position="330"/>
    </location>
</feature>
<dbReference type="EMBL" id="JAACJL010000001">
    <property type="protein sequence ID" value="KAF4623739.1"/>
    <property type="molecule type" value="Genomic_DNA"/>
</dbReference>
<dbReference type="Proteomes" id="UP000521872">
    <property type="component" value="Unassembled WGS sequence"/>
</dbReference>
<protein>
    <submittedName>
        <fullName evidence="2">Uncharacterized protein</fullName>
    </submittedName>
</protein>
<feature type="region of interest" description="Disordered" evidence="1">
    <location>
        <begin position="314"/>
        <end position="357"/>
    </location>
</feature>
<organism evidence="2 3">
    <name type="scientific">Agrocybe pediades</name>
    <dbReference type="NCBI Taxonomy" id="84607"/>
    <lineage>
        <taxon>Eukaryota</taxon>
        <taxon>Fungi</taxon>
        <taxon>Dikarya</taxon>
        <taxon>Basidiomycota</taxon>
        <taxon>Agaricomycotina</taxon>
        <taxon>Agaricomycetes</taxon>
        <taxon>Agaricomycetidae</taxon>
        <taxon>Agaricales</taxon>
        <taxon>Agaricineae</taxon>
        <taxon>Strophariaceae</taxon>
        <taxon>Agrocybe</taxon>
    </lineage>
</organism>
<accession>A0A8H4R7L2</accession>
<name>A0A8H4R7L2_9AGAR</name>
<feature type="compositionally biased region" description="Low complexity" evidence="1">
    <location>
        <begin position="468"/>
        <end position="478"/>
    </location>
</feature>
<keyword evidence="3" id="KW-1185">Reference proteome</keyword>
<evidence type="ECO:0000313" key="3">
    <source>
        <dbReference type="Proteomes" id="UP000521872"/>
    </source>
</evidence>
<sequence length="527" mass="56190">MSATMIMTTPPPTNNSLDKEERARLLRSTRKLGAVLGTTPLLVEVEAQPARSQKDKIRREGRLFSHSTASSISSMASFATASSATVVSHTRPSMESDYVFVRRNGRSAPYQVQAVFDNASPASSRSASPMPGVGTSVTQTSQSQGSSTPAVTRKRKWSRNEKWIDANGGATPGQVPRDVLFSGTSGSAFTSSASGSGSKQTRSSAKGKDTGSATSSHLPHPTQPLLLRPRAGPESEPTDSDINFTSVMGDSDSISLFTVSQPQPLSPTSSTFNMSLLTVDPFLPSSSSKALSDREKRRKLAKLARTLGENIPPELVFRSNTSNNSSSSSSPRRRASLSIKPYSNSGLSTTTSKAPTLPPLAVAEMPLPTLSSESVPQPLPKRASNLLARARPRSLALGSTSAFVAANNALSSKTHRNVVEAARGTTSLDVQRQSPAPRGVQLLPLGVSTKPCYPPSPRPFVNAVAPQSRSSSSSSSSDTSDDDESDNDAKNGVSLEWGRRKEREWSGEWNLRDMEDVAMKLRCLKGR</sequence>
<feature type="compositionally biased region" description="Low complexity" evidence="1">
    <location>
        <begin position="181"/>
        <end position="198"/>
    </location>
</feature>
<evidence type="ECO:0000313" key="2">
    <source>
        <dbReference type="EMBL" id="KAF4623739.1"/>
    </source>
</evidence>
<feature type="compositionally biased region" description="Low complexity" evidence="1">
    <location>
        <begin position="119"/>
        <end position="148"/>
    </location>
</feature>